<feature type="domain" description="DUF7605" evidence="2">
    <location>
        <begin position="87"/>
        <end position="176"/>
    </location>
</feature>
<gene>
    <name evidence="3" type="ORF">QC761_0107020</name>
</gene>
<name>A0ABR0F8H1_9PEZI</name>
<organism evidence="3 4">
    <name type="scientific">Podospora bellae-mahoneyi</name>
    <dbReference type="NCBI Taxonomy" id="2093777"/>
    <lineage>
        <taxon>Eukaryota</taxon>
        <taxon>Fungi</taxon>
        <taxon>Dikarya</taxon>
        <taxon>Ascomycota</taxon>
        <taxon>Pezizomycotina</taxon>
        <taxon>Sordariomycetes</taxon>
        <taxon>Sordariomycetidae</taxon>
        <taxon>Sordariales</taxon>
        <taxon>Podosporaceae</taxon>
        <taxon>Podospora</taxon>
    </lineage>
</organism>
<feature type="compositionally biased region" description="Acidic residues" evidence="1">
    <location>
        <begin position="295"/>
        <end position="307"/>
    </location>
</feature>
<dbReference type="GeneID" id="87892573"/>
<protein>
    <recommendedName>
        <fullName evidence="2">DUF7605 domain-containing protein</fullName>
    </recommendedName>
</protein>
<accession>A0ABR0F8H1</accession>
<evidence type="ECO:0000313" key="3">
    <source>
        <dbReference type="EMBL" id="KAK4639320.1"/>
    </source>
</evidence>
<reference evidence="3 4" key="1">
    <citation type="journal article" date="2023" name="bioRxiv">
        <title>High-quality genome assemblies of four members of thePodospora anserinaspecies complex.</title>
        <authorList>
            <person name="Ament-Velasquez S.L."/>
            <person name="Vogan A.A."/>
            <person name="Wallerman O."/>
            <person name="Hartmann F."/>
            <person name="Gautier V."/>
            <person name="Silar P."/>
            <person name="Giraud T."/>
            <person name="Johannesson H."/>
        </authorList>
    </citation>
    <scope>NUCLEOTIDE SEQUENCE [LARGE SCALE GENOMIC DNA]</scope>
    <source>
        <strain evidence="3 4">CBS 112042</strain>
    </source>
</reference>
<evidence type="ECO:0000259" key="2">
    <source>
        <dbReference type="Pfam" id="PF24564"/>
    </source>
</evidence>
<dbReference type="PANTHER" id="PTHR36681">
    <property type="entry name" value="NUCLEAR GTPASE, GERMINAL CENTER-ASSOCIATED, TANDEM DUPLICATE 3"/>
    <property type="match status" value="1"/>
</dbReference>
<sequence>MIEEAFNNLDQAVHSNIFCKLHNARDTASKSATTAIERWFSRPRNGGCCMAHSARRFRDFISPGWEKIFPDLVTKHLVPLADGMIMELRAFSNLPAERLNKLPVFFAVRHQMTLLEGILQDVPKLSKRLNDTQKSASRMIVSTITQNMIPAYQACKEEKGCFRRMKELMTTHFETRRDPMFRAATKKVEKTLLEGLRDCRERAIGKGRGVVTKTGREFKRVLYVEHRIKVSETSKRAIENLLATADRRFNEILHGSPLTPGTEVREMNRLAENDDGFDPAQDEHLTTPPAHGDADSSDEHDDAEVQDQEMHDLPVKNEEHDEE</sequence>
<feature type="compositionally biased region" description="Basic and acidic residues" evidence="1">
    <location>
        <begin position="308"/>
        <end position="323"/>
    </location>
</feature>
<dbReference type="Proteomes" id="UP001322138">
    <property type="component" value="Unassembled WGS sequence"/>
</dbReference>
<evidence type="ECO:0000256" key="1">
    <source>
        <dbReference type="SAM" id="MobiDB-lite"/>
    </source>
</evidence>
<dbReference type="RefSeq" id="XP_062728296.1">
    <property type="nucleotide sequence ID" value="XM_062873178.1"/>
</dbReference>
<feature type="region of interest" description="Disordered" evidence="1">
    <location>
        <begin position="273"/>
        <end position="323"/>
    </location>
</feature>
<dbReference type="Pfam" id="PF24564">
    <property type="entry name" value="DUF7605"/>
    <property type="match status" value="1"/>
</dbReference>
<keyword evidence="4" id="KW-1185">Reference proteome</keyword>
<proteinExistence type="predicted"/>
<comment type="caution">
    <text evidence="3">The sequence shown here is derived from an EMBL/GenBank/DDBJ whole genome shotgun (WGS) entry which is preliminary data.</text>
</comment>
<dbReference type="PANTHER" id="PTHR36681:SF3">
    <property type="entry name" value="NUCLEAR GTPASE, GERMINAL CENTER-ASSOCIATED, TANDEM DUPLICATE 3"/>
    <property type="match status" value="1"/>
</dbReference>
<dbReference type="InterPro" id="IPR056024">
    <property type="entry name" value="DUF7605"/>
</dbReference>
<dbReference type="EMBL" id="JAFFGZ010000009">
    <property type="protein sequence ID" value="KAK4639320.1"/>
    <property type="molecule type" value="Genomic_DNA"/>
</dbReference>
<evidence type="ECO:0000313" key="4">
    <source>
        <dbReference type="Proteomes" id="UP001322138"/>
    </source>
</evidence>